<dbReference type="Pfam" id="PF04113">
    <property type="entry name" value="Gpi16"/>
    <property type="match status" value="1"/>
</dbReference>
<dbReference type="EMBL" id="LPNL01000002">
    <property type="protein sequence ID" value="OEJ91458.1"/>
    <property type="molecule type" value="Genomic_DNA"/>
</dbReference>
<evidence type="ECO:0000256" key="1">
    <source>
        <dbReference type="SAM" id="Phobius"/>
    </source>
</evidence>
<feature type="chain" id="PRO_5009184963" evidence="2">
    <location>
        <begin position="24"/>
        <end position="630"/>
    </location>
</feature>
<keyword evidence="1" id="KW-0472">Membrane</keyword>
<name>A0A1E5RXJ0_9ASCO</name>
<keyword evidence="4" id="KW-1185">Reference proteome</keyword>
<dbReference type="GO" id="GO:0042765">
    <property type="term" value="C:GPI-anchor transamidase complex"/>
    <property type="evidence" value="ECO:0007669"/>
    <property type="project" value="InterPro"/>
</dbReference>
<keyword evidence="2" id="KW-0732">Signal</keyword>
<dbReference type="PANTHER" id="PTHR12959">
    <property type="entry name" value="GPI TRANSAMIDASE COMPONENT PIG-T-RELATED"/>
    <property type="match status" value="1"/>
</dbReference>
<dbReference type="AlphaFoldDB" id="A0A1E5RXJ0"/>
<evidence type="ECO:0000313" key="3">
    <source>
        <dbReference type="EMBL" id="OEJ91458.1"/>
    </source>
</evidence>
<dbReference type="OrthoDB" id="331263at2759"/>
<organism evidence="3 4">
    <name type="scientific">Hanseniaspora opuntiae</name>
    <dbReference type="NCBI Taxonomy" id="211096"/>
    <lineage>
        <taxon>Eukaryota</taxon>
        <taxon>Fungi</taxon>
        <taxon>Dikarya</taxon>
        <taxon>Ascomycota</taxon>
        <taxon>Saccharomycotina</taxon>
        <taxon>Saccharomycetes</taxon>
        <taxon>Saccharomycodales</taxon>
        <taxon>Saccharomycodaceae</taxon>
        <taxon>Hanseniaspora</taxon>
    </lineage>
</organism>
<comment type="caution">
    <text evidence="3">The sequence shown here is derived from an EMBL/GenBank/DDBJ whole genome shotgun (WGS) entry which is preliminary data.</text>
</comment>
<proteinExistence type="predicted"/>
<dbReference type="GO" id="GO:0016255">
    <property type="term" value="P:attachment of GPI anchor to protein"/>
    <property type="evidence" value="ECO:0007669"/>
    <property type="project" value="InterPro"/>
</dbReference>
<evidence type="ECO:0000256" key="2">
    <source>
        <dbReference type="SAM" id="SignalP"/>
    </source>
</evidence>
<evidence type="ECO:0000313" key="4">
    <source>
        <dbReference type="Proteomes" id="UP000095605"/>
    </source>
</evidence>
<dbReference type="Proteomes" id="UP000095605">
    <property type="component" value="Unassembled WGS sequence"/>
</dbReference>
<protein>
    <submittedName>
        <fullName evidence="3">GPI transamidase component GPI16</fullName>
    </submittedName>
</protein>
<feature type="signal peptide" evidence="2">
    <location>
        <begin position="1"/>
        <end position="23"/>
    </location>
</feature>
<keyword evidence="1" id="KW-1133">Transmembrane helix</keyword>
<sequence length="630" mass="71584">MLAFNTFIKCIIAYILLLPFASADISTGSFKEKLDLKILPKDYMLSSFNFKLKSDNIVSPRTSLFDFKKHNGFSRSIEPLLTKNGVKNLYIKFTKGHWDSQKWGKLPNNGWSSGGSGVEIWAMMEAGNKDEVIKNWNILMSEVSGIFCSSVSFINSEKITFINDIQSYYDVDLLDQIPIDNEDNELFFLRGSLANEAVCTENLSPFLRILPTNGKTGLSSLINGNRLFDSYWNSMSIDVNTVCTDDSSCYLDTEIDINFVVNIPQAIARNERPTPKPVPAEELQCDPNKKLTEWECFPLLSKKSYSFFLSDIFGTYINDSNRFNKEDVSTISITGIDDEHWSTGIKVIPRGVDDKDEIEALGLLGTSNHVYELKEHQKTNYDIYVGTTDNTKVSLNESEYPPIYVTRSLTGDSQDKGVMRVAFTNPSQERDITIRYFETLPWFIRLYVSSLKNNVKPHKNLDVPKFTGDVNDLIIKTDIKPSIIRSAPLHMQHTLRIPKNSVVMMTFDFEKPLLNYEEYPPDSNHGFEVEAAVVVVIDEDFEENAMNGETRGLLKSHNYIMRTSTLLLTLATPDFSMPYNVITITSTLMAFSFGLIFNLLTKRVVTFEDSKKLVTDRPLVRLLKGLKIKK</sequence>
<dbReference type="PANTHER" id="PTHR12959:SF11">
    <property type="entry name" value="GPI TRANSAMIDASE COMPONENT PIG-T"/>
    <property type="match status" value="1"/>
</dbReference>
<reference evidence="4" key="1">
    <citation type="journal article" date="2016" name="Genome Announc.">
        <title>Genome sequences of three species of Hanseniaspora isolated from spontaneous wine fermentations.</title>
        <authorList>
            <person name="Sternes P.R."/>
            <person name="Lee D."/>
            <person name="Kutyna D.R."/>
            <person name="Borneman A.R."/>
        </authorList>
    </citation>
    <scope>NUCLEOTIDE SEQUENCE [LARGE SCALE GENOMIC DNA]</scope>
    <source>
        <strain evidence="4">AWRI3578</strain>
    </source>
</reference>
<gene>
    <name evidence="3" type="ORF">AWRI3578_g561</name>
</gene>
<keyword evidence="1" id="KW-0812">Transmembrane</keyword>
<dbReference type="InterPro" id="IPR007245">
    <property type="entry name" value="PIG-T"/>
</dbReference>
<accession>A0A1E5RXJ0</accession>
<feature type="transmembrane region" description="Helical" evidence="1">
    <location>
        <begin position="579"/>
        <end position="601"/>
    </location>
</feature>